<evidence type="ECO:0008006" key="3">
    <source>
        <dbReference type="Google" id="ProtNLM"/>
    </source>
</evidence>
<protein>
    <recommendedName>
        <fullName evidence="3">Transposase</fullName>
    </recommendedName>
</protein>
<dbReference type="AlphaFoldDB" id="A0A8S2NVK9"/>
<dbReference type="OrthoDB" id="7951431at2759"/>
<feature type="non-terminal residue" evidence="1">
    <location>
        <position position="1"/>
    </location>
</feature>
<evidence type="ECO:0000313" key="1">
    <source>
        <dbReference type="EMBL" id="CAF4020160.1"/>
    </source>
</evidence>
<organism evidence="1 2">
    <name type="scientific">Didymodactylos carnosus</name>
    <dbReference type="NCBI Taxonomy" id="1234261"/>
    <lineage>
        <taxon>Eukaryota</taxon>
        <taxon>Metazoa</taxon>
        <taxon>Spiralia</taxon>
        <taxon>Gnathifera</taxon>
        <taxon>Rotifera</taxon>
        <taxon>Eurotatoria</taxon>
        <taxon>Bdelloidea</taxon>
        <taxon>Philodinida</taxon>
        <taxon>Philodinidae</taxon>
        <taxon>Didymodactylos</taxon>
    </lineage>
</organism>
<dbReference type="InterPro" id="IPR036397">
    <property type="entry name" value="RNaseH_sf"/>
</dbReference>
<dbReference type="Proteomes" id="UP000681722">
    <property type="component" value="Unassembled WGS sequence"/>
</dbReference>
<dbReference type="Gene3D" id="3.30.420.10">
    <property type="entry name" value="Ribonuclease H-like superfamily/Ribonuclease H"/>
    <property type="match status" value="1"/>
</dbReference>
<accession>A0A8S2NVK9</accession>
<name>A0A8S2NVK9_9BILA</name>
<reference evidence="1" key="1">
    <citation type="submission" date="2021-02" db="EMBL/GenBank/DDBJ databases">
        <authorList>
            <person name="Nowell W R."/>
        </authorList>
    </citation>
    <scope>NUCLEOTIDE SEQUENCE</scope>
</reference>
<sequence>DGARPHTHELSLEWYYENMPGLIGKDRWPPNSPDLSPLDYSIWSEFVQQINWSVARSKQSLTEELKRAVKKIRPEIVLQSCESWTKRLHRLKKINGGYLH</sequence>
<dbReference type="EMBL" id="CAJOBC010014494">
    <property type="protein sequence ID" value="CAF4020160.1"/>
    <property type="molecule type" value="Genomic_DNA"/>
</dbReference>
<evidence type="ECO:0000313" key="2">
    <source>
        <dbReference type="Proteomes" id="UP000681722"/>
    </source>
</evidence>
<proteinExistence type="predicted"/>
<comment type="caution">
    <text evidence="1">The sequence shown here is derived from an EMBL/GenBank/DDBJ whole genome shotgun (WGS) entry which is preliminary data.</text>
</comment>
<gene>
    <name evidence="1" type="ORF">SRO942_LOCUS26224</name>
</gene>
<dbReference type="GO" id="GO:0003676">
    <property type="term" value="F:nucleic acid binding"/>
    <property type="evidence" value="ECO:0007669"/>
    <property type="project" value="InterPro"/>
</dbReference>